<gene>
    <name evidence="5" type="ORF">A2840_01140</name>
</gene>
<dbReference type="CDD" id="cd16393">
    <property type="entry name" value="SPO0J_N"/>
    <property type="match status" value="1"/>
</dbReference>
<dbReference type="FunFam" id="1.10.10.2830:FF:000001">
    <property type="entry name" value="Chromosome partitioning protein ParB"/>
    <property type="match status" value="1"/>
</dbReference>
<dbReference type="GO" id="GO:0005694">
    <property type="term" value="C:chromosome"/>
    <property type="evidence" value="ECO:0007669"/>
    <property type="project" value="TreeGrafter"/>
</dbReference>
<keyword evidence="3" id="KW-0238">DNA-binding</keyword>
<dbReference type="PANTHER" id="PTHR33375">
    <property type="entry name" value="CHROMOSOME-PARTITIONING PROTEIN PARB-RELATED"/>
    <property type="match status" value="1"/>
</dbReference>
<comment type="caution">
    <text evidence="5">The sequence shown here is derived from an EMBL/GenBank/DDBJ whole genome shotgun (WGS) entry which is preliminary data.</text>
</comment>
<dbReference type="Pfam" id="PF02195">
    <property type="entry name" value="ParB_N"/>
    <property type="match status" value="1"/>
</dbReference>
<dbReference type="InterPro" id="IPR003115">
    <property type="entry name" value="ParB_N"/>
</dbReference>
<dbReference type="Pfam" id="PF23552">
    <property type="entry name" value="ParB_C"/>
    <property type="match status" value="1"/>
</dbReference>
<dbReference type="InterPro" id="IPR041468">
    <property type="entry name" value="HTH_ParB/Spo0J"/>
</dbReference>
<evidence type="ECO:0000313" key="5">
    <source>
        <dbReference type="EMBL" id="OGY47802.1"/>
    </source>
</evidence>
<dbReference type="Gene3D" id="1.10.10.2830">
    <property type="match status" value="1"/>
</dbReference>
<dbReference type="GO" id="GO:0007059">
    <property type="term" value="P:chromosome segregation"/>
    <property type="evidence" value="ECO:0007669"/>
    <property type="project" value="UniProtKB-KW"/>
</dbReference>
<dbReference type="SUPFAM" id="SSF110849">
    <property type="entry name" value="ParB/Sulfiredoxin"/>
    <property type="match status" value="1"/>
</dbReference>
<reference evidence="5 6" key="1">
    <citation type="journal article" date="2016" name="Nat. Commun.">
        <title>Thousands of microbial genomes shed light on interconnected biogeochemical processes in an aquifer system.</title>
        <authorList>
            <person name="Anantharaman K."/>
            <person name="Brown C.T."/>
            <person name="Hug L.A."/>
            <person name="Sharon I."/>
            <person name="Castelle C.J."/>
            <person name="Probst A.J."/>
            <person name="Thomas B.C."/>
            <person name="Singh A."/>
            <person name="Wilkins M.J."/>
            <person name="Karaoz U."/>
            <person name="Brodie E.L."/>
            <person name="Williams K.H."/>
            <person name="Hubbard S.S."/>
            <person name="Banfield J.F."/>
        </authorList>
    </citation>
    <scope>NUCLEOTIDE SEQUENCE [LARGE SCALE GENOMIC DNA]</scope>
</reference>
<dbReference type="InterPro" id="IPR004437">
    <property type="entry name" value="ParB/RepB/Spo0J"/>
</dbReference>
<evidence type="ECO:0000256" key="2">
    <source>
        <dbReference type="ARBA" id="ARBA00022829"/>
    </source>
</evidence>
<dbReference type="Proteomes" id="UP000178385">
    <property type="component" value="Unassembled WGS sequence"/>
</dbReference>
<proteinExistence type="inferred from homology"/>
<dbReference type="InterPro" id="IPR036086">
    <property type="entry name" value="ParB/Sulfiredoxin_sf"/>
</dbReference>
<evidence type="ECO:0000256" key="1">
    <source>
        <dbReference type="ARBA" id="ARBA00006295"/>
    </source>
</evidence>
<evidence type="ECO:0000313" key="6">
    <source>
        <dbReference type="Proteomes" id="UP000178385"/>
    </source>
</evidence>
<dbReference type="GO" id="GO:0003677">
    <property type="term" value="F:DNA binding"/>
    <property type="evidence" value="ECO:0007669"/>
    <property type="project" value="UniProtKB-KW"/>
</dbReference>
<dbReference type="AlphaFoldDB" id="A0A1G1Y646"/>
<dbReference type="PANTHER" id="PTHR33375:SF1">
    <property type="entry name" value="CHROMOSOME-PARTITIONING PROTEIN PARB-RELATED"/>
    <property type="match status" value="1"/>
</dbReference>
<keyword evidence="2" id="KW-0159">Chromosome partition</keyword>
<name>A0A1G1Y646_9BACT</name>
<dbReference type="InterPro" id="IPR057240">
    <property type="entry name" value="ParB_dimer_C"/>
</dbReference>
<organism evidence="5 6">
    <name type="scientific">Candidatus Buchananbacteria bacterium RIFCSPHIGHO2_01_FULL_47_11b</name>
    <dbReference type="NCBI Taxonomy" id="1797537"/>
    <lineage>
        <taxon>Bacteria</taxon>
        <taxon>Candidatus Buchananiibacteriota</taxon>
    </lineage>
</organism>
<dbReference type="SMART" id="SM00470">
    <property type="entry name" value="ParB"/>
    <property type="match status" value="1"/>
</dbReference>
<sequence>MANKVSGLGRGLGSLIPSRIRREILPDDSPVKPADEMVMQVPVDSVKTNPHQPRTDFGHEELEELTNSIKEHGILQPLIVILVDDGYQLVAGERRLRAAKLLGLATVPVIVRELAEQQQLEIALVENLQRKNLNAIEEAVSYQRLIDEFGLTQEQVADKVGKSRSAVANTLRLLGLPSEIQKALITGKINYSTARVIVGLPIEQRMPFFENVLKNDLTVRAVEGQAKKVTVRKHQRHAKDPEIRNLEEQIESVLATKVTIKKSGGSGQIIIDFYSDDEFQNLLTKLSNS</sequence>
<dbReference type="NCBIfam" id="TIGR00180">
    <property type="entry name" value="parB_part"/>
    <property type="match status" value="1"/>
</dbReference>
<dbReference type="Pfam" id="PF17762">
    <property type="entry name" value="HTH_ParB"/>
    <property type="match status" value="1"/>
</dbReference>
<dbReference type="FunFam" id="3.90.1530.30:FF:000001">
    <property type="entry name" value="Chromosome partitioning protein ParB"/>
    <property type="match status" value="1"/>
</dbReference>
<dbReference type="InterPro" id="IPR050336">
    <property type="entry name" value="Chromosome_partition/occlusion"/>
</dbReference>
<accession>A0A1G1Y646</accession>
<evidence type="ECO:0000256" key="3">
    <source>
        <dbReference type="ARBA" id="ARBA00023125"/>
    </source>
</evidence>
<comment type="similarity">
    <text evidence="1">Belongs to the ParB family.</text>
</comment>
<evidence type="ECO:0000259" key="4">
    <source>
        <dbReference type="SMART" id="SM00470"/>
    </source>
</evidence>
<protein>
    <recommendedName>
        <fullName evidence="4">ParB-like N-terminal domain-containing protein</fullName>
    </recommendedName>
</protein>
<dbReference type="Gene3D" id="3.90.1530.30">
    <property type="match status" value="1"/>
</dbReference>
<dbReference type="EMBL" id="MHIG01000007">
    <property type="protein sequence ID" value="OGY47802.1"/>
    <property type="molecule type" value="Genomic_DNA"/>
</dbReference>
<feature type="domain" description="ParB-like N-terminal" evidence="4">
    <location>
        <begin position="39"/>
        <end position="128"/>
    </location>
</feature>